<sequence>MSSPPKDEAGLNTPPKNNSPGNIAPNIEALPEADQKVEAQKLLKQEQKGPNGVTLPNQGRLKRHRSTQESEASPQSKRVITISRTETSQYQLGKSMQEMNASDLIASFDRDYGSEIMQGARQVFGLCDEKYDTCFLSGI</sequence>
<reference evidence="2" key="2">
    <citation type="submission" date="2020-10" db="EMBL/GenBank/DDBJ databases">
        <authorList>
            <person name="Peck L.D."/>
            <person name="Nowell R.W."/>
            <person name="Flood J."/>
            <person name="Ryan M.J."/>
            <person name="Barraclough T.G."/>
        </authorList>
    </citation>
    <scope>NUCLEOTIDE SEQUENCE</scope>
    <source>
        <strain evidence="2">IMI 127659i</strain>
    </source>
</reference>
<comment type="caution">
    <text evidence="2">The sequence shown here is derived from an EMBL/GenBank/DDBJ whole genome shotgun (WGS) entry which is preliminary data.</text>
</comment>
<feature type="compositionally biased region" description="Polar residues" evidence="1">
    <location>
        <begin position="69"/>
        <end position="78"/>
    </location>
</feature>
<evidence type="ECO:0000313" key="3">
    <source>
        <dbReference type="Proteomes" id="UP000750502"/>
    </source>
</evidence>
<name>A0A9P7LFQ4_9HYPO</name>
<reference evidence="2" key="1">
    <citation type="journal article" date="2020" name="bioRxiv">
        <title>Historical genomics reveals the evolutionary mechanisms behind multiple outbreaks of the host-specific coffee wilt pathogen Fusarium xylarioides.</title>
        <authorList>
            <person name="Peck D."/>
            <person name="Nowell R.W."/>
            <person name="Flood J."/>
            <person name="Ryan M.J."/>
            <person name="Barraclough T.G."/>
        </authorList>
    </citation>
    <scope>NUCLEOTIDE SEQUENCE</scope>
    <source>
        <strain evidence="2">IMI 127659i</strain>
    </source>
</reference>
<feature type="region of interest" description="Disordered" evidence="1">
    <location>
        <begin position="1"/>
        <end position="78"/>
    </location>
</feature>
<dbReference type="AlphaFoldDB" id="A0A9P7LFQ4"/>
<evidence type="ECO:0000313" key="2">
    <source>
        <dbReference type="EMBL" id="KAG5760415.1"/>
    </source>
</evidence>
<dbReference type="Proteomes" id="UP000750502">
    <property type="component" value="Unassembled WGS sequence"/>
</dbReference>
<evidence type="ECO:0000256" key="1">
    <source>
        <dbReference type="SAM" id="MobiDB-lite"/>
    </source>
</evidence>
<proteinExistence type="predicted"/>
<feature type="compositionally biased region" description="Basic and acidic residues" evidence="1">
    <location>
        <begin position="33"/>
        <end position="47"/>
    </location>
</feature>
<organism evidence="2 3">
    <name type="scientific">Fusarium xylarioides</name>
    <dbReference type="NCBI Taxonomy" id="221167"/>
    <lineage>
        <taxon>Eukaryota</taxon>
        <taxon>Fungi</taxon>
        <taxon>Dikarya</taxon>
        <taxon>Ascomycota</taxon>
        <taxon>Pezizomycotina</taxon>
        <taxon>Sordariomycetes</taxon>
        <taxon>Hypocreomycetidae</taxon>
        <taxon>Hypocreales</taxon>
        <taxon>Nectriaceae</taxon>
        <taxon>Fusarium</taxon>
        <taxon>Fusarium fujikuroi species complex</taxon>
    </lineage>
</organism>
<dbReference type="OrthoDB" id="5093013at2759"/>
<gene>
    <name evidence="2" type="ORF">H9Q72_011463</name>
</gene>
<keyword evidence="3" id="KW-1185">Reference proteome</keyword>
<protein>
    <submittedName>
        <fullName evidence="2">Uncharacterized protein</fullName>
    </submittedName>
</protein>
<dbReference type="EMBL" id="JADFTT010000546">
    <property type="protein sequence ID" value="KAG5760415.1"/>
    <property type="molecule type" value="Genomic_DNA"/>
</dbReference>
<accession>A0A9P7LFQ4</accession>